<reference evidence="1" key="2">
    <citation type="submission" date="2025-09" db="UniProtKB">
        <authorList>
            <consortium name="Ensembl"/>
        </authorList>
    </citation>
    <scope>IDENTIFICATION</scope>
</reference>
<reference evidence="1" key="1">
    <citation type="submission" date="2025-08" db="UniProtKB">
        <authorList>
            <consortium name="Ensembl"/>
        </authorList>
    </citation>
    <scope>IDENTIFICATION</scope>
</reference>
<dbReference type="Proteomes" id="UP000472261">
    <property type="component" value="Unplaced"/>
</dbReference>
<sequence>ATFFPVLHWPMLYCPISQAHNAGEITRVYRECQKETLPLSLGIMLVTQGLVPKGK</sequence>
<evidence type="ECO:0000313" key="2">
    <source>
        <dbReference type="Proteomes" id="UP000472261"/>
    </source>
</evidence>
<keyword evidence="2" id="KW-1185">Reference proteome</keyword>
<protein>
    <submittedName>
        <fullName evidence="1">Uncharacterized protein</fullName>
    </submittedName>
</protein>
<dbReference type="AlphaFoldDB" id="A0A669P5D6"/>
<dbReference type="Ensembl" id="ENSPCLT00000003775.1">
    <property type="protein sequence ID" value="ENSPCLP00000002749.1"/>
    <property type="gene ID" value="ENSPCLG00000002322.1"/>
</dbReference>
<organism evidence="1 2">
    <name type="scientific">Phasianus colchicus</name>
    <name type="common">Common pheasant</name>
    <dbReference type="NCBI Taxonomy" id="9054"/>
    <lineage>
        <taxon>Eukaryota</taxon>
        <taxon>Metazoa</taxon>
        <taxon>Chordata</taxon>
        <taxon>Craniata</taxon>
        <taxon>Vertebrata</taxon>
        <taxon>Euteleostomi</taxon>
        <taxon>Archelosauria</taxon>
        <taxon>Archosauria</taxon>
        <taxon>Dinosauria</taxon>
        <taxon>Saurischia</taxon>
        <taxon>Theropoda</taxon>
        <taxon>Coelurosauria</taxon>
        <taxon>Aves</taxon>
        <taxon>Neognathae</taxon>
        <taxon>Galloanserae</taxon>
        <taxon>Galliformes</taxon>
        <taxon>Phasianidae</taxon>
        <taxon>Phasianinae</taxon>
        <taxon>Phasianus</taxon>
    </lineage>
</organism>
<accession>A0A669P5D6</accession>
<evidence type="ECO:0000313" key="1">
    <source>
        <dbReference type="Ensembl" id="ENSPCLP00000002749.1"/>
    </source>
</evidence>
<proteinExistence type="predicted"/>
<name>A0A669P5D6_PHACC</name>